<organism evidence="2 3">
    <name type="scientific">Photobacterium aphoticum</name>
    <dbReference type="NCBI Taxonomy" id="754436"/>
    <lineage>
        <taxon>Bacteria</taxon>
        <taxon>Pseudomonadati</taxon>
        <taxon>Pseudomonadota</taxon>
        <taxon>Gammaproteobacteria</taxon>
        <taxon>Vibrionales</taxon>
        <taxon>Vibrionaceae</taxon>
        <taxon>Photobacterium</taxon>
    </lineage>
</organism>
<feature type="compositionally biased region" description="Polar residues" evidence="1">
    <location>
        <begin position="89"/>
        <end position="101"/>
    </location>
</feature>
<protein>
    <submittedName>
        <fullName evidence="2">Uncharacterized protein</fullName>
    </submittedName>
</protein>
<comment type="caution">
    <text evidence="2">The sequence shown here is derived from an EMBL/GenBank/DDBJ whole genome shotgun (WGS) entry which is preliminary data.</text>
</comment>
<gene>
    <name evidence="2" type="ORF">JCM19237_5880</name>
</gene>
<sequence>MEHPSQSLTQTLTYLRQCTSQLMSTHSAMPNQLSLQRVTKIASIEAIELEHASKLINGIQKDLARALHALENNQTDVAHAALRTAMSQLNHENKQRIQTPYSPLEAQHALGNDPALAG</sequence>
<evidence type="ECO:0000256" key="1">
    <source>
        <dbReference type="SAM" id="MobiDB-lite"/>
    </source>
</evidence>
<feature type="region of interest" description="Disordered" evidence="1">
    <location>
        <begin position="89"/>
        <end position="118"/>
    </location>
</feature>
<dbReference type="Proteomes" id="UP000029227">
    <property type="component" value="Unassembled WGS sequence"/>
</dbReference>
<evidence type="ECO:0000313" key="2">
    <source>
        <dbReference type="EMBL" id="GAL02987.1"/>
    </source>
</evidence>
<name>A0A090R5U4_9GAMM</name>
<reference evidence="2 3" key="1">
    <citation type="journal article" date="2014" name="Genome Announc.">
        <title>Draft Genome Sequences of Two Vibrionaceae Species, Vibrio ponticus C121 and Photobacterium aphoticum C119, Isolated as Coral Reef Microbiota.</title>
        <authorList>
            <person name="Al-saari N."/>
            <person name="Meirelles P.M."/>
            <person name="Mino S."/>
            <person name="Suda W."/>
            <person name="Oshima K."/>
            <person name="Hattori M."/>
            <person name="Ohkuma M."/>
            <person name="Thompson F.L."/>
            <person name="Gomez-Gil B."/>
            <person name="Sawabe T."/>
            <person name="Sawabe T."/>
        </authorList>
    </citation>
    <scope>NUCLEOTIDE SEQUENCE [LARGE SCALE GENOMIC DNA]</scope>
    <source>
        <strain evidence="2 3">JCM 19237</strain>
    </source>
</reference>
<accession>A0A090R5U4</accession>
<dbReference type="EMBL" id="BBMN01000001">
    <property type="protein sequence ID" value="GAL02987.1"/>
    <property type="molecule type" value="Genomic_DNA"/>
</dbReference>
<proteinExistence type="predicted"/>
<evidence type="ECO:0000313" key="3">
    <source>
        <dbReference type="Proteomes" id="UP000029227"/>
    </source>
</evidence>
<dbReference type="AlphaFoldDB" id="A0A090R5U4"/>